<feature type="region of interest" description="Disordered" evidence="1">
    <location>
        <begin position="1"/>
        <end position="91"/>
    </location>
</feature>
<keyword evidence="3" id="KW-1185">Reference proteome</keyword>
<comment type="caution">
    <text evidence="2">The sequence shown here is derived from an EMBL/GenBank/DDBJ whole genome shotgun (WGS) entry which is preliminary data.</text>
</comment>
<protein>
    <submittedName>
        <fullName evidence="2">Uncharacterized protein</fullName>
    </submittedName>
</protein>
<gene>
    <name evidence="2" type="ORF">V6N11_051409</name>
</gene>
<evidence type="ECO:0000256" key="1">
    <source>
        <dbReference type="SAM" id="MobiDB-lite"/>
    </source>
</evidence>
<evidence type="ECO:0000313" key="2">
    <source>
        <dbReference type="EMBL" id="KAK9045499.1"/>
    </source>
</evidence>
<organism evidence="2 3">
    <name type="scientific">Hibiscus sabdariffa</name>
    <name type="common">roselle</name>
    <dbReference type="NCBI Taxonomy" id="183260"/>
    <lineage>
        <taxon>Eukaryota</taxon>
        <taxon>Viridiplantae</taxon>
        <taxon>Streptophyta</taxon>
        <taxon>Embryophyta</taxon>
        <taxon>Tracheophyta</taxon>
        <taxon>Spermatophyta</taxon>
        <taxon>Magnoliopsida</taxon>
        <taxon>eudicotyledons</taxon>
        <taxon>Gunneridae</taxon>
        <taxon>Pentapetalae</taxon>
        <taxon>rosids</taxon>
        <taxon>malvids</taxon>
        <taxon>Malvales</taxon>
        <taxon>Malvaceae</taxon>
        <taxon>Malvoideae</taxon>
        <taxon>Hibiscus</taxon>
    </lineage>
</organism>
<sequence length="256" mass="26910">MDVTDATPIRVALPTPPTSPAYSPAAAPEEEGPSAPAEARPSPAATPHASPIPNQTSTPTATPANRQTTLGSPLGSTPTTPSPPPPVQSEEAPPLHILQLWSQLQRIEARQLHFQEETKVFLNALKNFLCFQFPSAAAFFTPQPVATPNANHSATTQPIPSANPSVPVAPTPITIDSVDRTTADASTKRKGKTPAGRTVTKTAPSSSDGGEQLPSKPAKRQRRYHVITADSDDDSSAGIPIDYPEQSADPSLSRTI</sequence>
<dbReference type="EMBL" id="JBBPBN010000001">
    <property type="protein sequence ID" value="KAK9045499.1"/>
    <property type="molecule type" value="Genomic_DNA"/>
</dbReference>
<feature type="compositionally biased region" description="Polar residues" evidence="1">
    <location>
        <begin position="147"/>
        <end position="164"/>
    </location>
</feature>
<feature type="compositionally biased region" description="Polar residues" evidence="1">
    <location>
        <begin position="199"/>
        <end position="209"/>
    </location>
</feature>
<feature type="compositionally biased region" description="Low complexity" evidence="1">
    <location>
        <begin position="68"/>
        <end position="79"/>
    </location>
</feature>
<dbReference type="Proteomes" id="UP001396334">
    <property type="component" value="Unassembled WGS sequence"/>
</dbReference>
<feature type="compositionally biased region" description="Low complexity" evidence="1">
    <location>
        <begin position="20"/>
        <end position="47"/>
    </location>
</feature>
<feature type="region of interest" description="Disordered" evidence="1">
    <location>
        <begin position="147"/>
        <end position="256"/>
    </location>
</feature>
<proteinExistence type="predicted"/>
<evidence type="ECO:0000313" key="3">
    <source>
        <dbReference type="Proteomes" id="UP001396334"/>
    </source>
</evidence>
<feature type="compositionally biased region" description="Polar residues" evidence="1">
    <location>
        <begin position="52"/>
        <end position="67"/>
    </location>
</feature>
<reference evidence="2 3" key="1">
    <citation type="journal article" date="2024" name="G3 (Bethesda)">
        <title>Genome assembly of Hibiscus sabdariffa L. provides insights into metabolisms of medicinal natural products.</title>
        <authorList>
            <person name="Kim T."/>
        </authorList>
    </citation>
    <scope>NUCLEOTIDE SEQUENCE [LARGE SCALE GENOMIC DNA]</scope>
    <source>
        <strain evidence="2">TK-2024</strain>
        <tissue evidence="2">Old leaves</tissue>
    </source>
</reference>
<name>A0ABR2U7R1_9ROSI</name>
<accession>A0ABR2U7R1</accession>